<evidence type="ECO:0000313" key="3">
    <source>
        <dbReference type="Proteomes" id="UP000554144"/>
    </source>
</evidence>
<sequence>MTTPDTSQTHDDLICVPPTAESLLSLRIKHTRIAELMTELETLIYPGSQDSLLLVCGPTGVGKSTLAHHAVQKALQTSAQAMADDAGLIPAVYVEAPSSGENEFSWRLFYSRILAQLDQGPVENLPRANFGIDAQSGRMIRPRSSSGTSLASLRTAVERGLAARGTQFLVIDEAAHIIRQTSARRLEIQLDTLKSLANACGAQMLLIGSYDLYQLMSLSGQLSRRTNVLQFERYRQDRPEDERDFNACVLQFEKRLQHLWGGKLVAHSAALHENTLGCIGTLSAVLTRTAKRLERAQGWSLDALRRSLLTEGQRLRILEEILDGESAINPGLTRKLPKASSVSTNAGRRVA</sequence>
<dbReference type="RefSeq" id="WP_130037529.1">
    <property type="nucleotide sequence ID" value="NZ_JACCEV010000001.1"/>
</dbReference>
<evidence type="ECO:0000313" key="2">
    <source>
        <dbReference type="EMBL" id="NYT85024.1"/>
    </source>
</evidence>
<dbReference type="Proteomes" id="UP000554144">
    <property type="component" value="Unassembled WGS sequence"/>
</dbReference>
<evidence type="ECO:0000259" key="1">
    <source>
        <dbReference type="SMART" id="SM00382"/>
    </source>
</evidence>
<dbReference type="OrthoDB" id="9086539at2"/>
<organism evidence="2 3">
    <name type="scientific">Pollutimonas harenae</name>
    <dbReference type="NCBI Taxonomy" id="657015"/>
    <lineage>
        <taxon>Bacteria</taxon>
        <taxon>Pseudomonadati</taxon>
        <taxon>Pseudomonadota</taxon>
        <taxon>Betaproteobacteria</taxon>
        <taxon>Burkholderiales</taxon>
        <taxon>Alcaligenaceae</taxon>
        <taxon>Pollutimonas</taxon>
    </lineage>
</organism>
<name>A0A853H4H8_9BURK</name>
<dbReference type="InterPro" id="IPR003593">
    <property type="entry name" value="AAA+_ATPase"/>
</dbReference>
<dbReference type="GO" id="GO:0016887">
    <property type="term" value="F:ATP hydrolysis activity"/>
    <property type="evidence" value="ECO:0007669"/>
    <property type="project" value="InterPro"/>
</dbReference>
<dbReference type="Gene3D" id="3.40.50.300">
    <property type="entry name" value="P-loop containing nucleotide triphosphate hydrolases"/>
    <property type="match status" value="1"/>
</dbReference>
<gene>
    <name evidence="2" type="ORF">H0A62_05350</name>
</gene>
<dbReference type="InterPro" id="IPR027417">
    <property type="entry name" value="P-loop_NTPase"/>
</dbReference>
<dbReference type="Pfam" id="PF13401">
    <property type="entry name" value="AAA_22"/>
    <property type="match status" value="1"/>
</dbReference>
<proteinExistence type="predicted"/>
<accession>A0A853H4H8</accession>
<protein>
    <submittedName>
        <fullName evidence="2">AAA family ATPase</fullName>
    </submittedName>
</protein>
<keyword evidence="3" id="KW-1185">Reference proteome</keyword>
<reference evidence="2 3" key="1">
    <citation type="submission" date="2020-07" db="EMBL/GenBank/DDBJ databases">
        <title>Taxonomic revisions and descriptions of new bacterial species based on genomic comparisons in the high-G+C-content subgroup of the family Alcaligenaceae.</title>
        <authorList>
            <person name="Szabo A."/>
            <person name="Felfoldi T."/>
        </authorList>
    </citation>
    <scope>NUCLEOTIDE SEQUENCE [LARGE SCALE GENOMIC DNA]</scope>
    <source>
        <strain evidence="2 3">DSM 25667</strain>
    </source>
</reference>
<feature type="domain" description="AAA+ ATPase" evidence="1">
    <location>
        <begin position="49"/>
        <end position="325"/>
    </location>
</feature>
<comment type="caution">
    <text evidence="2">The sequence shown here is derived from an EMBL/GenBank/DDBJ whole genome shotgun (WGS) entry which is preliminary data.</text>
</comment>
<dbReference type="AlphaFoldDB" id="A0A853H4H8"/>
<dbReference type="EMBL" id="JACCEV010000001">
    <property type="protein sequence ID" value="NYT85024.1"/>
    <property type="molecule type" value="Genomic_DNA"/>
</dbReference>
<dbReference type="SMART" id="SM00382">
    <property type="entry name" value="AAA"/>
    <property type="match status" value="1"/>
</dbReference>
<dbReference type="InterPro" id="IPR049945">
    <property type="entry name" value="AAA_22"/>
</dbReference>
<dbReference type="SUPFAM" id="SSF52540">
    <property type="entry name" value="P-loop containing nucleoside triphosphate hydrolases"/>
    <property type="match status" value="1"/>
</dbReference>